<feature type="domain" description="Aminoglycoside phosphotransferase" evidence="1">
    <location>
        <begin position="47"/>
        <end position="269"/>
    </location>
</feature>
<dbReference type="OrthoDB" id="9771902at2"/>
<keyword evidence="2" id="KW-0946">Virion</keyword>
<evidence type="ECO:0000313" key="2">
    <source>
        <dbReference type="EMBL" id="OPX45275.1"/>
    </source>
</evidence>
<dbReference type="Gene3D" id="3.90.1200.10">
    <property type="match status" value="1"/>
</dbReference>
<accession>A0A1V4SP77</accession>
<proteinExistence type="predicted"/>
<dbReference type="NCBIfam" id="TIGR02906">
    <property type="entry name" value="spore_CotS"/>
    <property type="match status" value="1"/>
</dbReference>
<dbReference type="RefSeq" id="WP_080024136.1">
    <property type="nucleotide sequence ID" value="NZ_LTAY01000103.1"/>
</dbReference>
<organism evidence="2 3">
    <name type="scientific">Clostridium thermobutyricum DSM 4928</name>
    <dbReference type="NCBI Taxonomy" id="1121339"/>
    <lineage>
        <taxon>Bacteria</taxon>
        <taxon>Bacillati</taxon>
        <taxon>Bacillota</taxon>
        <taxon>Clostridia</taxon>
        <taxon>Eubacteriales</taxon>
        <taxon>Clostridiaceae</taxon>
        <taxon>Clostridium</taxon>
    </lineage>
</organism>
<comment type="caution">
    <text evidence="2">The sequence shown here is derived from an EMBL/GenBank/DDBJ whole genome shotgun (WGS) entry which is preliminary data.</text>
</comment>
<dbReference type="InterPro" id="IPR002575">
    <property type="entry name" value="Aminoglycoside_PTrfase"/>
</dbReference>
<dbReference type="SUPFAM" id="SSF56112">
    <property type="entry name" value="Protein kinase-like (PK-like)"/>
    <property type="match status" value="1"/>
</dbReference>
<dbReference type="InterPro" id="IPR011009">
    <property type="entry name" value="Kinase-like_dom_sf"/>
</dbReference>
<dbReference type="InterPro" id="IPR014255">
    <property type="entry name" value="Spore_coat_CotS"/>
</dbReference>
<sequence length="354" mass="42372">MKKFSDEISNDIFSEERIRYKVLNHYGLENSNITIIKFKDTDKQRIVFKITYKNKSYCLKKVYFDEKNLLFVYSALEWLSKNNIHTPKLLDTLDGNKYVNYNGMLFILTIWIDGIKCSFDETSHVLTAVRQLAYAHKCSKNFTPIKGSKKREGLTDIYITTLKHFNQILLSYNYSIKTKDHFSEIFLEFFDVNLEIAKFSLEIASNINNNNLSKSLCHGDYVSKNLLFDKDDNIWLIDLDKCKYEYSMQDFGYFLRRLLRRDKTAWNIELALRLFREYNEANKMSTDDFRYLISYICFPQKYWKISRDYYRNKNKCNKKLFVDMLLKATDKTPSHLLFVKNIKSRIENEYNIKL</sequence>
<dbReference type="EMBL" id="LTAY01000103">
    <property type="protein sequence ID" value="OPX45275.1"/>
    <property type="molecule type" value="Genomic_DNA"/>
</dbReference>
<name>A0A1V4SP77_9CLOT</name>
<dbReference type="InterPro" id="IPR047175">
    <property type="entry name" value="CotS-like"/>
</dbReference>
<dbReference type="Pfam" id="PF01636">
    <property type="entry name" value="APH"/>
    <property type="match status" value="1"/>
</dbReference>
<gene>
    <name evidence="2" type="primary">cotI_4</name>
    <name evidence="2" type="ORF">CLTHE_30390</name>
</gene>
<evidence type="ECO:0000259" key="1">
    <source>
        <dbReference type="Pfam" id="PF01636"/>
    </source>
</evidence>
<dbReference type="Proteomes" id="UP000191448">
    <property type="component" value="Unassembled WGS sequence"/>
</dbReference>
<protein>
    <submittedName>
        <fullName evidence="2">Spore coat protein I</fullName>
    </submittedName>
</protein>
<reference evidence="2 3" key="1">
    <citation type="submission" date="2016-02" db="EMBL/GenBank/DDBJ databases">
        <title>Genome sequence of Clostridium thermobutyricum DSM 4928.</title>
        <authorList>
            <person name="Poehlein A."/>
            <person name="Daniel R."/>
        </authorList>
    </citation>
    <scope>NUCLEOTIDE SEQUENCE [LARGE SCALE GENOMIC DNA]</scope>
    <source>
        <strain evidence="2 3">DSM 4928</strain>
    </source>
</reference>
<dbReference type="Gene3D" id="3.30.200.20">
    <property type="entry name" value="Phosphorylase Kinase, domain 1"/>
    <property type="match status" value="1"/>
</dbReference>
<dbReference type="AlphaFoldDB" id="A0A1V4SP77"/>
<dbReference type="PANTHER" id="PTHR39179">
    <property type="entry name" value="SPORE COAT PROTEIN I"/>
    <property type="match status" value="1"/>
</dbReference>
<dbReference type="PANTHER" id="PTHR39179:SF1">
    <property type="entry name" value="SPORE COAT PROTEIN I"/>
    <property type="match status" value="1"/>
</dbReference>
<keyword evidence="2" id="KW-0167">Capsid protein</keyword>
<dbReference type="GO" id="GO:0042601">
    <property type="term" value="C:endospore-forming forespore"/>
    <property type="evidence" value="ECO:0007669"/>
    <property type="project" value="TreeGrafter"/>
</dbReference>
<evidence type="ECO:0000313" key="3">
    <source>
        <dbReference type="Proteomes" id="UP000191448"/>
    </source>
</evidence>